<organism evidence="2 3">
    <name type="scientific">Alternaria alternata</name>
    <name type="common">Alternaria rot fungus</name>
    <name type="synonym">Torula alternata</name>
    <dbReference type="NCBI Taxonomy" id="5599"/>
    <lineage>
        <taxon>Eukaryota</taxon>
        <taxon>Fungi</taxon>
        <taxon>Dikarya</taxon>
        <taxon>Ascomycota</taxon>
        <taxon>Pezizomycotina</taxon>
        <taxon>Dothideomycetes</taxon>
        <taxon>Pleosporomycetidae</taxon>
        <taxon>Pleosporales</taxon>
        <taxon>Pleosporineae</taxon>
        <taxon>Pleosporaceae</taxon>
        <taxon>Alternaria</taxon>
        <taxon>Alternaria sect. Alternaria</taxon>
        <taxon>Alternaria alternata complex</taxon>
    </lineage>
</organism>
<accession>A0A4Q4N5E1</accession>
<dbReference type="AlphaFoldDB" id="A0A4Q4N5E1"/>
<proteinExistence type="predicted"/>
<reference evidence="3" key="1">
    <citation type="journal article" date="2019" name="bioRxiv">
        <title>Genomics, evolutionary history and diagnostics of the Alternaria alternata species group including apple and Asian pear pathotypes.</title>
        <authorList>
            <person name="Armitage A.D."/>
            <person name="Cockerton H.M."/>
            <person name="Sreenivasaprasad S."/>
            <person name="Woodhall J.W."/>
            <person name="Lane C.R."/>
            <person name="Harrison R.J."/>
            <person name="Clarkson J.P."/>
        </authorList>
    </citation>
    <scope>NUCLEOTIDE SEQUENCE [LARGE SCALE GENOMIC DNA]</scope>
    <source>
        <strain evidence="3">FERA 1177</strain>
    </source>
</reference>
<dbReference type="InterPro" id="IPR056693">
    <property type="entry name" value="DUF7791"/>
</dbReference>
<evidence type="ECO:0000259" key="1">
    <source>
        <dbReference type="Pfam" id="PF25053"/>
    </source>
</evidence>
<dbReference type="Proteomes" id="UP000291422">
    <property type="component" value="Unassembled WGS sequence"/>
</dbReference>
<feature type="domain" description="DUF7791" evidence="1">
    <location>
        <begin position="1"/>
        <end position="83"/>
    </location>
</feature>
<evidence type="ECO:0000313" key="2">
    <source>
        <dbReference type="EMBL" id="RYN70996.1"/>
    </source>
</evidence>
<evidence type="ECO:0000313" key="3">
    <source>
        <dbReference type="Proteomes" id="UP000291422"/>
    </source>
</evidence>
<name>A0A4Q4N5E1_ALTAL</name>
<dbReference type="Pfam" id="PF25053">
    <property type="entry name" value="DUF7791"/>
    <property type="match status" value="1"/>
</dbReference>
<gene>
    <name evidence="2" type="ORF">AA0117_g9887</name>
</gene>
<protein>
    <recommendedName>
        <fullName evidence="1">DUF7791 domain-containing protein</fullName>
    </recommendedName>
</protein>
<dbReference type="EMBL" id="PDXD01000035">
    <property type="protein sequence ID" value="RYN70996.1"/>
    <property type="molecule type" value="Genomic_DNA"/>
</dbReference>
<comment type="caution">
    <text evidence="2">The sequence shown here is derived from an EMBL/GenBank/DDBJ whole genome shotgun (WGS) entry which is preliminary data.</text>
</comment>
<sequence>MKRQLNSRCRGLLEVESSHKGSSAVLSEASHVTWTHSIARDFVRSQRVWNIVLDNTGHDAFDPQWHWANGQLGLFKTLAGTISTKTSHFASCIEYALRLEHRLQICPIKFLDELGRTAAIYSTVYGELIPRKLNISVENFLDFAVLFNLTSYVRTKGVTLPREDLVRSCRLLGLLDVKQWEVCSKRFGAPAVWNADFEEMKREMERVMNGLLDRGSDKSRWERAKKRLSRQRKT</sequence>
<dbReference type="VEuPathDB" id="FungiDB:CC77DRAFT_1067842"/>